<comment type="caution">
    <text evidence="2">The sequence shown here is derived from an EMBL/GenBank/DDBJ whole genome shotgun (WGS) entry which is preliminary data.</text>
</comment>
<dbReference type="PANTHER" id="PTHR47570">
    <property type="entry name" value="ZINC ION BINDING PROTEIN"/>
    <property type="match status" value="1"/>
</dbReference>
<dbReference type="InterPro" id="IPR046824">
    <property type="entry name" value="Mss51-like_C"/>
</dbReference>
<dbReference type="PANTHER" id="PTHR47570:SF1">
    <property type="entry name" value="ZINC ION BINDING PROTEIN"/>
    <property type="match status" value="1"/>
</dbReference>
<dbReference type="Pfam" id="PF20179">
    <property type="entry name" value="MSS51_C"/>
    <property type="match status" value="1"/>
</dbReference>
<evidence type="ECO:0000313" key="3">
    <source>
        <dbReference type="Proteomes" id="UP001212841"/>
    </source>
</evidence>
<reference evidence="2" key="1">
    <citation type="submission" date="2020-05" db="EMBL/GenBank/DDBJ databases">
        <title>Phylogenomic resolution of chytrid fungi.</title>
        <authorList>
            <person name="Stajich J.E."/>
            <person name="Amses K."/>
            <person name="Simmons R."/>
            <person name="Seto K."/>
            <person name="Myers J."/>
            <person name="Bonds A."/>
            <person name="Quandt C.A."/>
            <person name="Barry K."/>
            <person name="Liu P."/>
            <person name="Grigoriev I."/>
            <person name="Longcore J.E."/>
            <person name="James T.Y."/>
        </authorList>
    </citation>
    <scope>NUCLEOTIDE SEQUENCE</scope>
    <source>
        <strain evidence="2">JEL0318</strain>
    </source>
</reference>
<dbReference type="EMBL" id="JADGJD010000663">
    <property type="protein sequence ID" value="KAJ3049306.1"/>
    <property type="molecule type" value="Genomic_DNA"/>
</dbReference>
<sequence length="301" mass="33722">MAVAGGSAGYNSGQSLARTEFPSDKDAWKIPRFANSAAFLNDYHIPPEVRKILNGRILADWPAYYGWECQPPVSVTPILMNFPITADRLLRQIPSLLKPRNNDKPLQIHLLGIEHELDFIALWAELAHLLPHIEIVLTFCTQLLWKLLVSMGRLAVLLNESLTSSAIPHRKTLMVVRGTNLTSDWSESILYGRKNGPPSARQILITVPSKLKDPTTQKPSAVIAINAGLRNYRSWRNVPESTFTHSISLAVSEYCEQALEIDREVLLPRYTRSIGDLIKVVIARNPFQDPGRKGHITVKVP</sequence>
<dbReference type="Proteomes" id="UP001212841">
    <property type="component" value="Unassembled WGS sequence"/>
</dbReference>
<evidence type="ECO:0000313" key="2">
    <source>
        <dbReference type="EMBL" id="KAJ3049306.1"/>
    </source>
</evidence>
<name>A0AAD5X3M2_9FUNG</name>
<accession>A0AAD5X3M2</accession>
<keyword evidence="3" id="KW-1185">Reference proteome</keyword>
<protein>
    <recommendedName>
        <fullName evidence="1">Mitochondrial splicing suppressor 51-like C-terminal domain-containing protein</fullName>
    </recommendedName>
</protein>
<proteinExistence type="predicted"/>
<gene>
    <name evidence="2" type="ORF">HK097_009690</name>
</gene>
<feature type="domain" description="Mitochondrial splicing suppressor 51-like C-terminal" evidence="1">
    <location>
        <begin position="85"/>
        <end position="292"/>
    </location>
</feature>
<evidence type="ECO:0000259" key="1">
    <source>
        <dbReference type="Pfam" id="PF20179"/>
    </source>
</evidence>
<dbReference type="AlphaFoldDB" id="A0AAD5X3M2"/>
<organism evidence="2 3">
    <name type="scientific">Rhizophlyctis rosea</name>
    <dbReference type="NCBI Taxonomy" id="64517"/>
    <lineage>
        <taxon>Eukaryota</taxon>
        <taxon>Fungi</taxon>
        <taxon>Fungi incertae sedis</taxon>
        <taxon>Chytridiomycota</taxon>
        <taxon>Chytridiomycota incertae sedis</taxon>
        <taxon>Chytridiomycetes</taxon>
        <taxon>Rhizophlyctidales</taxon>
        <taxon>Rhizophlyctidaceae</taxon>
        <taxon>Rhizophlyctis</taxon>
    </lineage>
</organism>